<feature type="region of interest" description="Disordered" evidence="1">
    <location>
        <begin position="1318"/>
        <end position="1351"/>
    </location>
</feature>
<feature type="compositionally biased region" description="Polar residues" evidence="1">
    <location>
        <begin position="509"/>
        <end position="527"/>
    </location>
</feature>
<evidence type="ECO:0000313" key="4">
    <source>
        <dbReference type="Proteomes" id="UP001161017"/>
    </source>
</evidence>
<evidence type="ECO:0000256" key="1">
    <source>
        <dbReference type="SAM" id="MobiDB-lite"/>
    </source>
</evidence>
<name>A0AA43QU72_9LECA</name>
<dbReference type="GO" id="GO:0006406">
    <property type="term" value="P:mRNA export from nucleus"/>
    <property type="evidence" value="ECO:0007669"/>
    <property type="project" value="TreeGrafter"/>
</dbReference>
<feature type="domain" description="SAC3/GANP/THP3 conserved" evidence="2">
    <location>
        <begin position="45"/>
        <end position="365"/>
    </location>
</feature>
<feature type="compositionally biased region" description="Polar residues" evidence="1">
    <location>
        <begin position="469"/>
        <end position="480"/>
    </location>
</feature>
<feature type="region of interest" description="Disordered" evidence="1">
    <location>
        <begin position="1149"/>
        <end position="1194"/>
    </location>
</feature>
<feature type="compositionally biased region" description="Polar residues" evidence="1">
    <location>
        <begin position="573"/>
        <end position="589"/>
    </location>
</feature>
<organism evidence="3 4">
    <name type="scientific">Ramalina farinacea</name>
    <dbReference type="NCBI Taxonomy" id="258253"/>
    <lineage>
        <taxon>Eukaryota</taxon>
        <taxon>Fungi</taxon>
        <taxon>Dikarya</taxon>
        <taxon>Ascomycota</taxon>
        <taxon>Pezizomycotina</taxon>
        <taxon>Lecanoromycetes</taxon>
        <taxon>OSLEUM clade</taxon>
        <taxon>Lecanoromycetidae</taxon>
        <taxon>Lecanorales</taxon>
        <taxon>Lecanorineae</taxon>
        <taxon>Ramalinaceae</taxon>
        <taxon>Ramalina</taxon>
    </lineage>
</organism>
<feature type="compositionally biased region" description="Polar residues" evidence="1">
    <location>
        <begin position="675"/>
        <end position="698"/>
    </location>
</feature>
<feature type="region of interest" description="Disordered" evidence="1">
    <location>
        <begin position="1214"/>
        <end position="1267"/>
    </location>
</feature>
<dbReference type="InterPro" id="IPR005062">
    <property type="entry name" value="SAC3/GANP/THP3_conserved"/>
</dbReference>
<feature type="region of interest" description="Disordered" evidence="1">
    <location>
        <begin position="1024"/>
        <end position="1107"/>
    </location>
</feature>
<evidence type="ECO:0000313" key="3">
    <source>
        <dbReference type="EMBL" id="MDI1491754.1"/>
    </source>
</evidence>
<evidence type="ECO:0000259" key="2">
    <source>
        <dbReference type="Pfam" id="PF03399"/>
    </source>
</evidence>
<proteinExistence type="predicted"/>
<dbReference type="PANTHER" id="PTHR12436">
    <property type="entry name" value="80 KDA MCM3-ASSOCIATED PROTEIN"/>
    <property type="match status" value="1"/>
</dbReference>
<dbReference type="Pfam" id="PF03399">
    <property type="entry name" value="SAC3_GANP"/>
    <property type="match status" value="1"/>
</dbReference>
<dbReference type="InterPro" id="IPR045107">
    <property type="entry name" value="SAC3/GANP/THP3"/>
</dbReference>
<reference evidence="3" key="1">
    <citation type="journal article" date="2023" name="Genome Biol. Evol.">
        <title>First Whole Genome Sequence and Flow Cytometry Genome Size Data for the Lichen-Forming Fungus Ramalina farinacea (Ascomycota).</title>
        <authorList>
            <person name="Llewellyn T."/>
            <person name="Mian S."/>
            <person name="Hill R."/>
            <person name="Leitch I.J."/>
            <person name="Gaya E."/>
        </authorList>
    </citation>
    <scope>NUCLEOTIDE SEQUENCE</scope>
    <source>
        <strain evidence="3">LIQ254RAFAR</strain>
    </source>
</reference>
<feature type="compositionally biased region" description="Polar residues" evidence="1">
    <location>
        <begin position="726"/>
        <end position="742"/>
    </location>
</feature>
<keyword evidence="4" id="KW-1185">Reference proteome</keyword>
<feature type="compositionally biased region" description="Polar residues" evidence="1">
    <location>
        <begin position="831"/>
        <end position="847"/>
    </location>
</feature>
<gene>
    <name evidence="3" type="primary">SAC3</name>
    <name evidence="3" type="ORF">OHK93_002964</name>
</gene>
<feature type="compositionally biased region" description="Basic and acidic residues" evidence="1">
    <location>
        <begin position="1258"/>
        <end position="1267"/>
    </location>
</feature>
<comment type="caution">
    <text evidence="3">The sequence shown here is derived from an EMBL/GenBank/DDBJ whole genome shotgun (WGS) entry which is preliminary data.</text>
</comment>
<dbReference type="Proteomes" id="UP001161017">
    <property type="component" value="Unassembled WGS sequence"/>
</dbReference>
<dbReference type="GO" id="GO:0070390">
    <property type="term" value="C:transcription export complex 2"/>
    <property type="evidence" value="ECO:0007669"/>
    <property type="project" value="TreeGrafter"/>
</dbReference>
<feature type="compositionally biased region" description="Polar residues" evidence="1">
    <location>
        <begin position="705"/>
        <end position="716"/>
    </location>
</feature>
<feature type="region of interest" description="Disordered" evidence="1">
    <location>
        <begin position="981"/>
        <end position="1004"/>
    </location>
</feature>
<feature type="region of interest" description="Disordered" evidence="1">
    <location>
        <begin position="444"/>
        <end position="902"/>
    </location>
</feature>
<accession>A0AA43QU72</accession>
<protein>
    <submittedName>
        <fullName evidence="3">Actin cytoskeleton and mitosis protein</fullName>
    </submittedName>
</protein>
<dbReference type="PANTHER" id="PTHR12436:SF3">
    <property type="entry name" value="GERMINAL-CENTER ASSOCIATED NUCLEAR PROTEIN"/>
    <property type="match status" value="1"/>
</dbReference>
<sequence>MADLYQREDRDRERKEAIKNGFLADPDKPTSLAHAITPVGTCTDMCPEFERVERIVQLMVDGSEKELAASGSKVPCEALMVKRFRRSAAGYDEQLPSDIRPPAVLKQTLDYLFNEVIQGPTQLATVHKFVWDRTRGIRNDFSIQQVTKTEDIRIAVECFERIARFHILSLHQLSRPDLKDNEFDHHQEREQLNNTLLSLMYYYDDSRHKLTSPNEAEFRAYCILFEIQNQRPDLEDRAQNWPVTILKDQRVQTAFKLYAAARNSSDEQGPLRPRSAFPLAQANTGSFWAVVRSNAVSYLTACVAEIYFNIIRGTALEAIWKAYKGKRGGTARVEDWILQDMARALGLDTEEEAAQYCEEHEFTVAQNDEGDSYVDLSSVNRSQLGDSNPRRKQMFSRSLVETKRLGRSLSAIINGLSASDATSKGLIEESDVDYASDTNDESLFLQESSEEEQSKSSSRSNSPLKAEKQSNGLLPTSNQDPPRPTGVFGQPSSPLKPRSQGLDSFAPNGGNSQPSHIAASTSKTNPFAVQKDSSIDFAGDRPATSAATSNPNPTFFKENPASFNPFQKPAGQPDQSSTDATSIFTSKSPAFNPFKPPGGVSAAAQPATSSGPPTGLIFGRPSSSLPGQGPLNGKSFPLSNENSDVPAGVRQTQQSKIFGQPSDLKDTGDNASGKPANQSEPSSLFQGFANATSTTKSTEAALDVPSQTKAQLVSTSELKDSKPVFTFSSPPTETKAQPVSTSEVKKSTPVFTFSAPPPQPPTNPSQRDTKARSEQPRSAAPGNAQSTFTPFGPKHLSDASAVFSKPANGATTEQDPRPAPFPDIAKLGRSQPASNEPSPTIASSAFKQTPFGGDASSEDFARNLKPLSGKSNEPIDSLVHNKPHQVKSIPPPTAAPQNSDNRPRILDHLAESLMNQEGGLLEQFVEFMIRPLMRTCALKFKDEQSWAVAREYRPLLLAKKYGRKWKANAWDLGLKRRGKERRRMLAKSMSDRAHRLSSQQNVDDKLSSASAAAVATGILEQTSTGLRKRQSLPAQLSESREATSDAPATNGAKRKRDDSDHVTDQSTAPPPKASHRRTNTLGCSIMSAPPNRRSQKKMSSSVDPNRIGDGSLLGDILMRQARRLAPHVEADTTHTSYFKLKAMGLDPDTPLVPATNKRPAPSTMISSLSEAGNKAIDPSSDQLTKKARLQPKHDDDEELFASIRAVRETLADSTSWFQSQRATMERSLTPRTSAAPHDRSSSAQTEAQGFTAKARTPTRAELRNRALGDKSLLPKGFWDSPKAASEQSIKNDKFITGEVREAETPTKSMGFAALAKHGNLNGGSNRVALGQDSNQGSKKPAGASAEDAIEL</sequence>
<dbReference type="GO" id="GO:0005737">
    <property type="term" value="C:cytoplasm"/>
    <property type="evidence" value="ECO:0007669"/>
    <property type="project" value="TreeGrafter"/>
</dbReference>
<dbReference type="EMBL" id="JAPUFD010000015">
    <property type="protein sequence ID" value="MDI1491754.1"/>
    <property type="molecule type" value="Genomic_DNA"/>
</dbReference>
<dbReference type="Gene3D" id="1.25.40.990">
    <property type="match status" value="1"/>
</dbReference>